<keyword evidence="4" id="KW-0413">Isomerase</keyword>
<reference evidence="4 5" key="1">
    <citation type="submission" date="2019-05" db="EMBL/GenBank/DDBJ databases">
        <authorList>
            <consortium name="Pathogen Informatics"/>
        </authorList>
    </citation>
    <scope>NUCLEOTIDE SEQUENCE [LARGE SCALE GENOMIC DNA]</scope>
    <source>
        <strain evidence="4 5">NCTC12971</strain>
    </source>
</reference>
<evidence type="ECO:0000256" key="1">
    <source>
        <dbReference type="ARBA" id="ARBA00022857"/>
    </source>
</evidence>
<dbReference type="PANTHER" id="PTHR43103:SF3">
    <property type="entry name" value="ADP-L-GLYCERO-D-MANNO-HEPTOSE-6-EPIMERASE"/>
    <property type="match status" value="1"/>
</dbReference>
<dbReference type="InterPro" id="IPR036291">
    <property type="entry name" value="NAD(P)-bd_dom_sf"/>
</dbReference>
<gene>
    <name evidence="4" type="primary">hldD_1</name>
    <name evidence="4" type="ORF">NCTC12971_05713</name>
</gene>
<evidence type="ECO:0000313" key="4">
    <source>
        <dbReference type="EMBL" id="VTP68603.1"/>
    </source>
</evidence>
<dbReference type="EC" id="5.1.3.20" evidence="4"/>
<dbReference type="InterPro" id="IPR001509">
    <property type="entry name" value="Epimerase_deHydtase"/>
</dbReference>
<feature type="domain" description="NAD-dependent epimerase/dehydratase" evidence="3">
    <location>
        <begin position="2"/>
        <end position="62"/>
    </location>
</feature>
<dbReference type="SUPFAM" id="SSF51735">
    <property type="entry name" value="NAD(P)-binding Rossmann-fold domains"/>
    <property type="match status" value="1"/>
</dbReference>
<evidence type="ECO:0000313" key="5">
    <source>
        <dbReference type="Proteomes" id="UP000307968"/>
    </source>
</evidence>
<keyword evidence="2" id="KW-0119">Carbohydrate metabolism</keyword>
<evidence type="ECO:0000259" key="3">
    <source>
        <dbReference type="Pfam" id="PF01370"/>
    </source>
</evidence>
<dbReference type="AlphaFoldDB" id="A0A4V6YXZ4"/>
<dbReference type="Proteomes" id="UP000307968">
    <property type="component" value="Chromosome"/>
</dbReference>
<keyword evidence="1" id="KW-0521">NADP</keyword>
<name>A0A4V6YXZ4_SERRU</name>
<dbReference type="Gene3D" id="3.40.50.720">
    <property type="entry name" value="NAD(P)-binding Rossmann-like Domain"/>
    <property type="match status" value="1"/>
</dbReference>
<protein>
    <submittedName>
        <fullName evidence="4">ADP-L-glycero-D-manno-heptose-6-epimerase</fullName>
        <ecNumber evidence="4">5.1.3.20</ecNumber>
    </submittedName>
</protein>
<dbReference type="GO" id="GO:0008712">
    <property type="term" value="F:ADP-glyceromanno-heptose 6-epimerase activity"/>
    <property type="evidence" value="ECO:0007669"/>
    <property type="project" value="UniProtKB-EC"/>
</dbReference>
<sequence>MIIVTGGAGMIGSNIVKALNDKGYHDILVVDNLKDGTKFVNLVDLDIADYMDKEDFYRQHRCRRRFRRCRSDIP</sequence>
<proteinExistence type="predicted"/>
<accession>A0A4V6YXZ4</accession>
<dbReference type="PANTHER" id="PTHR43103">
    <property type="entry name" value="NUCLEOSIDE-DIPHOSPHATE-SUGAR EPIMERASE"/>
    <property type="match status" value="1"/>
</dbReference>
<dbReference type="Pfam" id="PF01370">
    <property type="entry name" value="Epimerase"/>
    <property type="match status" value="1"/>
</dbReference>
<organism evidence="4 5">
    <name type="scientific">Serratia rubidaea</name>
    <name type="common">Serratia marinorubra</name>
    <dbReference type="NCBI Taxonomy" id="61652"/>
    <lineage>
        <taxon>Bacteria</taxon>
        <taxon>Pseudomonadati</taxon>
        <taxon>Pseudomonadota</taxon>
        <taxon>Gammaproteobacteria</taxon>
        <taxon>Enterobacterales</taxon>
        <taxon>Yersiniaceae</taxon>
        <taxon>Serratia</taxon>
    </lineage>
</organism>
<dbReference type="EMBL" id="LR590463">
    <property type="protein sequence ID" value="VTP68603.1"/>
    <property type="molecule type" value="Genomic_DNA"/>
</dbReference>
<evidence type="ECO:0000256" key="2">
    <source>
        <dbReference type="ARBA" id="ARBA00023277"/>
    </source>
</evidence>